<dbReference type="Proteomes" id="UP001163603">
    <property type="component" value="Chromosome 10"/>
</dbReference>
<dbReference type="EMBL" id="CM047745">
    <property type="protein sequence ID" value="KAJ0025932.1"/>
    <property type="molecule type" value="Genomic_DNA"/>
</dbReference>
<name>A0ACC0XXH1_9ROSI</name>
<gene>
    <name evidence="1" type="ORF">Pint_07885</name>
</gene>
<evidence type="ECO:0000313" key="2">
    <source>
        <dbReference type="Proteomes" id="UP001163603"/>
    </source>
</evidence>
<keyword evidence="2" id="KW-1185">Reference proteome</keyword>
<reference evidence="2" key="1">
    <citation type="journal article" date="2023" name="G3 (Bethesda)">
        <title>Genome assembly and association tests identify interacting loci associated with vigor, precocity, and sex in interspecific pistachio rootstocks.</title>
        <authorList>
            <person name="Palmer W."/>
            <person name="Jacygrad E."/>
            <person name="Sagayaradj S."/>
            <person name="Cavanaugh K."/>
            <person name="Han R."/>
            <person name="Bertier L."/>
            <person name="Beede B."/>
            <person name="Kafkas S."/>
            <person name="Golino D."/>
            <person name="Preece J."/>
            <person name="Michelmore R."/>
        </authorList>
    </citation>
    <scope>NUCLEOTIDE SEQUENCE [LARGE SCALE GENOMIC DNA]</scope>
</reference>
<accession>A0ACC0XXH1</accession>
<proteinExistence type="predicted"/>
<sequence length="101" mass="11568">MNLKQVLKIFCGLASKLQQVKMCCYQAWEGDSPQDEDSPPSMGDGIDNVTSWERRLEMLAARVARIEAHVLGLEARWLFLRRALRLVTVMFLLTLVYAIIK</sequence>
<protein>
    <submittedName>
        <fullName evidence="1">Uncharacterized protein</fullName>
    </submittedName>
</protein>
<organism evidence="1 2">
    <name type="scientific">Pistacia integerrima</name>
    <dbReference type="NCBI Taxonomy" id="434235"/>
    <lineage>
        <taxon>Eukaryota</taxon>
        <taxon>Viridiplantae</taxon>
        <taxon>Streptophyta</taxon>
        <taxon>Embryophyta</taxon>
        <taxon>Tracheophyta</taxon>
        <taxon>Spermatophyta</taxon>
        <taxon>Magnoliopsida</taxon>
        <taxon>eudicotyledons</taxon>
        <taxon>Gunneridae</taxon>
        <taxon>Pentapetalae</taxon>
        <taxon>rosids</taxon>
        <taxon>malvids</taxon>
        <taxon>Sapindales</taxon>
        <taxon>Anacardiaceae</taxon>
        <taxon>Pistacia</taxon>
    </lineage>
</organism>
<comment type="caution">
    <text evidence="1">The sequence shown here is derived from an EMBL/GenBank/DDBJ whole genome shotgun (WGS) entry which is preliminary data.</text>
</comment>
<evidence type="ECO:0000313" key="1">
    <source>
        <dbReference type="EMBL" id="KAJ0025932.1"/>
    </source>
</evidence>